<keyword evidence="7" id="KW-1185">Reference proteome</keyword>
<keyword evidence="2 3" id="KW-0472">Membrane</keyword>
<evidence type="ECO:0000256" key="2">
    <source>
        <dbReference type="ARBA" id="ARBA00023136"/>
    </source>
</evidence>
<dbReference type="EMBL" id="FRXN01000001">
    <property type="protein sequence ID" value="SHO60200.1"/>
    <property type="molecule type" value="Genomic_DNA"/>
</dbReference>
<organism evidence="6 7">
    <name type="scientific">Algoriphagus zhangzhouensis</name>
    <dbReference type="NCBI Taxonomy" id="1073327"/>
    <lineage>
        <taxon>Bacteria</taxon>
        <taxon>Pseudomonadati</taxon>
        <taxon>Bacteroidota</taxon>
        <taxon>Cytophagia</taxon>
        <taxon>Cytophagales</taxon>
        <taxon>Cyclobacteriaceae</taxon>
        <taxon>Algoriphagus</taxon>
    </lineage>
</organism>
<dbReference type="InterPro" id="IPR000184">
    <property type="entry name" value="Bac_surfAg_D15"/>
</dbReference>
<evidence type="ECO:0000313" key="6">
    <source>
        <dbReference type="EMBL" id="SHO60200.1"/>
    </source>
</evidence>
<evidence type="ECO:0000256" key="3">
    <source>
        <dbReference type="SAM" id="Phobius"/>
    </source>
</evidence>
<evidence type="ECO:0000256" key="1">
    <source>
        <dbReference type="ARBA" id="ARBA00004370"/>
    </source>
</evidence>
<sequence>MKKIILSLGLSFFLSASLFAQEADSVKVKEEKNMKLLLIPVLASSPATGFMFGVAPAITFIKGDPKTTAISSYLGSAVYTTQKQLLLTFKGNLFFENNEWLLMNDWRYFITSQPTFGLGTGPQSARLVSTGIEYEDGLTSQAIDEAQFMKFNFLRLHQTLLKKVNSNGLYAGIGYHLDIHSKIEDQLLDLEADPPVITSHYAYSTKYGINPEKYTLSGVSGNVIYDTRDNTVNAYHGRYAFLSLKGNPTWLGSTVGSSTLWAEYRDYFTLNPDRPRNLIAFWAYGNFQTGGALPYLDLPALGWDQFGRSGRAYPQGRFRGQSLVYSELEWRFPLQQNNDRWGGVIFGNISSATNKDAEIKMFKYMNTGVGLGVRFMLDKQKRQNLALDYAWGNYGASGFYLSVNEVF</sequence>
<name>A0A1M7Z5Z2_9BACT</name>
<dbReference type="Proteomes" id="UP000184609">
    <property type="component" value="Unassembled WGS sequence"/>
</dbReference>
<dbReference type="AlphaFoldDB" id="A0A1M7Z5Z2"/>
<evidence type="ECO:0000256" key="4">
    <source>
        <dbReference type="SAM" id="SignalP"/>
    </source>
</evidence>
<keyword evidence="3" id="KW-1133">Transmembrane helix</keyword>
<evidence type="ECO:0000259" key="5">
    <source>
        <dbReference type="Pfam" id="PF01103"/>
    </source>
</evidence>
<keyword evidence="4" id="KW-0732">Signal</keyword>
<dbReference type="STRING" id="1073327.SAMN04488108_0639"/>
<comment type="subcellular location">
    <subcellularLocation>
        <location evidence="1">Membrane</location>
    </subcellularLocation>
</comment>
<dbReference type="OrthoDB" id="621220at2"/>
<feature type="chain" id="PRO_5013201250" description="Bacterial surface antigen (D15) domain-containing protein" evidence="4">
    <location>
        <begin position="21"/>
        <end position="407"/>
    </location>
</feature>
<dbReference type="GO" id="GO:0019867">
    <property type="term" value="C:outer membrane"/>
    <property type="evidence" value="ECO:0007669"/>
    <property type="project" value="InterPro"/>
</dbReference>
<feature type="transmembrane region" description="Helical" evidence="3">
    <location>
        <begin position="36"/>
        <end position="61"/>
    </location>
</feature>
<accession>A0A1M7Z5Z2</accession>
<evidence type="ECO:0000313" key="7">
    <source>
        <dbReference type="Proteomes" id="UP000184609"/>
    </source>
</evidence>
<proteinExistence type="predicted"/>
<feature type="signal peptide" evidence="4">
    <location>
        <begin position="1"/>
        <end position="20"/>
    </location>
</feature>
<gene>
    <name evidence="6" type="ORF">SAMN04488108_0639</name>
</gene>
<reference evidence="7" key="1">
    <citation type="submission" date="2016-12" db="EMBL/GenBank/DDBJ databases">
        <authorList>
            <person name="Varghese N."/>
            <person name="Submissions S."/>
        </authorList>
    </citation>
    <scope>NUCLEOTIDE SEQUENCE [LARGE SCALE GENOMIC DNA]</scope>
    <source>
        <strain evidence="7">DSM 25035</strain>
    </source>
</reference>
<keyword evidence="3" id="KW-0812">Transmembrane</keyword>
<protein>
    <recommendedName>
        <fullName evidence="5">Bacterial surface antigen (D15) domain-containing protein</fullName>
    </recommendedName>
</protein>
<feature type="domain" description="Bacterial surface antigen (D15)" evidence="5">
    <location>
        <begin position="207"/>
        <end position="405"/>
    </location>
</feature>
<dbReference type="RefSeq" id="WP_073570291.1">
    <property type="nucleotide sequence ID" value="NZ_FRXN01000001.1"/>
</dbReference>
<dbReference type="Pfam" id="PF01103">
    <property type="entry name" value="Omp85"/>
    <property type="match status" value="1"/>
</dbReference>
<dbReference type="Gene3D" id="2.40.160.50">
    <property type="entry name" value="membrane protein fhac: a member of the omp85/tpsb transporter family"/>
    <property type="match status" value="1"/>
</dbReference>